<dbReference type="EMBL" id="JACORT010000001">
    <property type="protein sequence ID" value="MBC5781944.1"/>
    <property type="molecule type" value="Genomic_DNA"/>
</dbReference>
<dbReference type="Proteomes" id="UP000608513">
    <property type="component" value="Unassembled WGS sequence"/>
</dbReference>
<keyword evidence="3" id="KW-1185">Reference proteome</keyword>
<reference evidence="2" key="1">
    <citation type="submission" date="2020-08" db="EMBL/GenBank/DDBJ databases">
        <title>Ramlibacter sp. USB13 16S ribosomal RNA gene genome sequencing and assembly.</title>
        <authorList>
            <person name="Kang M."/>
        </authorList>
    </citation>
    <scope>NUCLEOTIDE SEQUENCE</scope>
    <source>
        <strain evidence="2">USB13</strain>
    </source>
</reference>
<dbReference type="InterPro" id="IPR036046">
    <property type="entry name" value="Acylphosphatase-like_dom_sf"/>
</dbReference>
<accession>A0A923S9N3</accession>
<dbReference type="AlphaFoldDB" id="A0A923S9N3"/>
<dbReference type="Gene3D" id="3.30.70.100">
    <property type="match status" value="1"/>
</dbReference>
<evidence type="ECO:0000313" key="2">
    <source>
        <dbReference type="EMBL" id="MBC5781944.1"/>
    </source>
</evidence>
<gene>
    <name evidence="2" type="ORF">H8N03_03250</name>
</gene>
<evidence type="ECO:0000259" key="1">
    <source>
        <dbReference type="PROSITE" id="PS50925"/>
    </source>
</evidence>
<feature type="domain" description="BLUF" evidence="1">
    <location>
        <begin position="17"/>
        <end position="109"/>
    </location>
</feature>
<name>A0A923S9N3_9BURK</name>
<dbReference type="InterPro" id="IPR007024">
    <property type="entry name" value="BLUF_domain"/>
</dbReference>
<sequence>MDRWEEEDGAAGAGTVVARVVYASRAEARGGIYAQMESIRASALRHNEPAGVATALLYQAGWFVQWKEGPADAVLRIMDRVATDPRHRDLRTVHRSRGPRLLCGPWSMAIVQSGETPFDMERRVLALKREVDAGEVFTPPAIWRRLSTPLRHPGSLLQQEADAFQRVLVCSAQGSDAFALVEWLARRHGADVVRRRFAGGHGQDVGTDYIDLLQDGRLLRVIAMARHGLHLPLTRAFLPDYSHVVLLLAEDADANAQLMVRVLSALRPLEDPPALLGIARTAQRHAEPAALAQRFGLDYASAEADVTHPAGCWQELQPLLAGERVQ</sequence>
<dbReference type="PROSITE" id="PS50925">
    <property type="entry name" value="BLUF"/>
    <property type="match status" value="1"/>
</dbReference>
<dbReference type="GO" id="GO:0009882">
    <property type="term" value="F:blue light photoreceptor activity"/>
    <property type="evidence" value="ECO:0007669"/>
    <property type="project" value="InterPro"/>
</dbReference>
<evidence type="ECO:0000313" key="3">
    <source>
        <dbReference type="Proteomes" id="UP000608513"/>
    </source>
</evidence>
<dbReference type="RefSeq" id="WP_187074673.1">
    <property type="nucleotide sequence ID" value="NZ_JACORT010000001.1"/>
</dbReference>
<comment type="caution">
    <text evidence="2">The sequence shown here is derived from an EMBL/GenBank/DDBJ whole genome shotgun (WGS) entry which is preliminary data.</text>
</comment>
<dbReference type="GO" id="GO:0071949">
    <property type="term" value="F:FAD binding"/>
    <property type="evidence" value="ECO:0007669"/>
    <property type="project" value="InterPro"/>
</dbReference>
<dbReference type="SMART" id="SM01034">
    <property type="entry name" value="BLUF"/>
    <property type="match status" value="1"/>
</dbReference>
<dbReference type="Pfam" id="PF04940">
    <property type="entry name" value="BLUF"/>
    <property type="match status" value="1"/>
</dbReference>
<protein>
    <submittedName>
        <fullName evidence="2">BLUF domain-containing protein</fullName>
    </submittedName>
</protein>
<organism evidence="2 3">
    <name type="scientific">Ramlibacter cellulosilyticus</name>
    <dbReference type="NCBI Taxonomy" id="2764187"/>
    <lineage>
        <taxon>Bacteria</taxon>
        <taxon>Pseudomonadati</taxon>
        <taxon>Pseudomonadota</taxon>
        <taxon>Betaproteobacteria</taxon>
        <taxon>Burkholderiales</taxon>
        <taxon>Comamonadaceae</taxon>
        <taxon>Ramlibacter</taxon>
    </lineage>
</organism>
<proteinExistence type="predicted"/>
<dbReference type="SUPFAM" id="SSF54975">
    <property type="entry name" value="Acylphosphatase/BLUF domain-like"/>
    <property type="match status" value="1"/>
</dbReference>